<feature type="compositionally biased region" description="Basic and acidic residues" evidence="1">
    <location>
        <begin position="74"/>
        <end position="90"/>
    </location>
</feature>
<dbReference type="OrthoDB" id="10581705at2759"/>
<comment type="caution">
    <text evidence="2">The sequence shown here is derived from an EMBL/GenBank/DDBJ whole genome shotgun (WGS) entry which is preliminary data.</text>
</comment>
<proteinExistence type="predicted"/>
<evidence type="ECO:0000313" key="2">
    <source>
        <dbReference type="EMBL" id="KAF5869196.1"/>
    </source>
</evidence>
<dbReference type="PANTHER" id="PTHR34414:SF1">
    <property type="entry name" value="SUBTILISIN-LIKE SERINE PROTEASE"/>
    <property type="match status" value="1"/>
</dbReference>
<dbReference type="EMBL" id="JABFCT010000018">
    <property type="protein sequence ID" value="KAF5869196.1"/>
    <property type="molecule type" value="Genomic_DNA"/>
</dbReference>
<name>A0A8H6AKV8_9HELO</name>
<feature type="region of interest" description="Disordered" evidence="1">
    <location>
        <begin position="73"/>
        <end position="97"/>
    </location>
</feature>
<dbReference type="AlphaFoldDB" id="A0A8H6AKV8"/>
<dbReference type="Proteomes" id="UP000531561">
    <property type="component" value="Unassembled WGS sequence"/>
</dbReference>
<dbReference type="RefSeq" id="XP_037188145.1">
    <property type="nucleotide sequence ID" value="XM_037342065.1"/>
</dbReference>
<protein>
    <submittedName>
        <fullName evidence="2">Uncharacterized protein</fullName>
    </submittedName>
</protein>
<organism evidence="2 3">
    <name type="scientific">Botrytis fragariae</name>
    <dbReference type="NCBI Taxonomy" id="1964551"/>
    <lineage>
        <taxon>Eukaryota</taxon>
        <taxon>Fungi</taxon>
        <taxon>Dikarya</taxon>
        <taxon>Ascomycota</taxon>
        <taxon>Pezizomycotina</taxon>
        <taxon>Leotiomycetes</taxon>
        <taxon>Helotiales</taxon>
        <taxon>Sclerotiniaceae</taxon>
        <taxon>Botrytis</taxon>
    </lineage>
</organism>
<dbReference type="PANTHER" id="PTHR34414">
    <property type="entry name" value="HET DOMAIN-CONTAINING PROTEIN-RELATED"/>
    <property type="match status" value="1"/>
</dbReference>
<keyword evidence="3" id="KW-1185">Reference proteome</keyword>
<evidence type="ECO:0000256" key="1">
    <source>
        <dbReference type="SAM" id="MobiDB-lite"/>
    </source>
</evidence>
<feature type="region of interest" description="Disordered" evidence="1">
    <location>
        <begin position="1"/>
        <end position="21"/>
    </location>
</feature>
<evidence type="ECO:0000313" key="3">
    <source>
        <dbReference type="Proteomes" id="UP000531561"/>
    </source>
</evidence>
<sequence>MANVLWTENSDKENANNDEYGVDLPPRYSILQANIGENSSPKNKVWNGMIALPTIYNDDSSSVETVLDPQGLQRGHDAQRDDKQNPDKQENVSTDGSLSPLLGYSIELSHHLTTCNRDQSDSGYSDFEELENGSLLYFLPQQQGDMTQGCREQQNIFETGIERGDNTEPRKWRKLISLPINHTLFQRDNICHHL</sequence>
<dbReference type="GeneID" id="59265757"/>
<reference evidence="2 3" key="1">
    <citation type="journal article" date="2020" name="Phytopathology">
        <title>A high-quality genome resource of Botrytis fragariae, a new and rapidly spreading fungal pathogen causing strawberry gray mold in the U.S.A.</title>
        <authorList>
            <person name="Wu Y."/>
            <person name="Saski C.A."/>
            <person name="Schnabel G."/>
            <person name="Xiao S."/>
            <person name="Hu M."/>
        </authorList>
    </citation>
    <scope>NUCLEOTIDE SEQUENCE [LARGE SCALE GENOMIC DNA]</scope>
    <source>
        <strain evidence="2 3">BVB16</strain>
    </source>
</reference>
<accession>A0A8H6AKV8</accession>
<gene>
    <name evidence="2" type="ORF">Bfra_011739</name>
</gene>